<dbReference type="NCBIfam" id="NF000955">
    <property type="entry name" value="PRK00099.1-1"/>
    <property type="match status" value="1"/>
</dbReference>
<dbReference type="GO" id="GO:1990904">
    <property type="term" value="C:ribonucleoprotein complex"/>
    <property type="evidence" value="ECO:0007669"/>
    <property type="project" value="UniProtKB-KW"/>
</dbReference>
<evidence type="ECO:0000256" key="3">
    <source>
        <dbReference type="ARBA" id="ARBA00023274"/>
    </source>
</evidence>
<dbReference type="CDD" id="cd05797">
    <property type="entry name" value="Ribosomal_L10"/>
    <property type="match status" value="1"/>
</dbReference>
<keyword evidence="2 4" id="KW-0689">Ribosomal protein</keyword>
<dbReference type="InterPro" id="IPR001790">
    <property type="entry name" value="Ribosomal_uL10"/>
</dbReference>
<accession>A0A2V3J4A9</accession>
<dbReference type="GO" id="GO:0005840">
    <property type="term" value="C:ribosome"/>
    <property type="evidence" value="ECO:0007669"/>
    <property type="project" value="UniProtKB-KW"/>
</dbReference>
<dbReference type="AlphaFoldDB" id="A0A2V3J4A9"/>
<name>A0A2V3J4A9_9FLOR</name>
<dbReference type="SUPFAM" id="SSF160369">
    <property type="entry name" value="Ribosomal protein L10-like"/>
    <property type="match status" value="1"/>
</dbReference>
<dbReference type="STRING" id="448386.A0A2V3J4A9"/>
<dbReference type="OrthoDB" id="360689at2759"/>
<dbReference type="HAMAP" id="MF_00362">
    <property type="entry name" value="Ribosomal_uL10"/>
    <property type="match status" value="1"/>
</dbReference>
<evidence type="ECO:0000256" key="2">
    <source>
        <dbReference type="ARBA" id="ARBA00022980"/>
    </source>
</evidence>
<evidence type="ECO:0000256" key="1">
    <source>
        <dbReference type="ARBA" id="ARBA00008889"/>
    </source>
</evidence>
<keyword evidence="5" id="KW-1185">Reference proteome</keyword>
<protein>
    <submittedName>
        <fullName evidence="4">50S ribosomal protein L10</fullName>
    </submittedName>
</protein>
<comment type="caution">
    <text evidence="4">The sequence shown here is derived from an EMBL/GenBank/DDBJ whole genome shotgun (WGS) entry which is preliminary data.</text>
</comment>
<dbReference type="EMBL" id="NBIV01000016">
    <property type="protein sequence ID" value="PXF48210.1"/>
    <property type="molecule type" value="Genomic_DNA"/>
</dbReference>
<dbReference type="InterPro" id="IPR043141">
    <property type="entry name" value="Ribosomal_uL10-like_sf"/>
</dbReference>
<dbReference type="Pfam" id="PF00466">
    <property type="entry name" value="Ribosomal_L10"/>
    <property type="match status" value="1"/>
</dbReference>
<evidence type="ECO:0000313" key="4">
    <source>
        <dbReference type="EMBL" id="PXF48210.1"/>
    </source>
</evidence>
<gene>
    <name evidence="4" type="ORF">BWQ96_02162</name>
</gene>
<dbReference type="Proteomes" id="UP000247409">
    <property type="component" value="Unassembled WGS sequence"/>
</dbReference>
<organism evidence="4 5">
    <name type="scientific">Gracilariopsis chorda</name>
    <dbReference type="NCBI Taxonomy" id="448386"/>
    <lineage>
        <taxon>Eukaryota</taxon>
        <taxon>Rhodophyta</taxon>
        <taxon>Florideophyceae</taxon>
        <taxon>Rhodymeniophycidae</taxon>
        <taxon>Gracilariales</taxon>
        <taxon>Gracilariaceae</taxon>
        <taxon>Gracilariopsis</taxon>
    </lineage>
</organism>
<reference evidence="4 5" key="1">
    <citation type="journal article" date="2018" name="Mol. Biol. Evol.">
        <title>Analysis of the draft genome of the red seaweed Gracilariopsis chorda provides insights into genome size evolution in Rhodophyta.</title>
        <authorList>
            <person name="Lee J."/>
            <person name="Yang E.C."/>
            <person name="Graf L."/>
            <person name="Yang J.H."/>
            <person name="Qiu H."/>
            <person name="Zel Zion U."/>
            <person name="Chan C.X."/>
            <person name="Stephens T.G."/>
            <person name="Weber A.P.M."/>
            <person name="Boo G.H."/>
            <person name="Boo S.M."/>
            <person name="Kim K.M."/>
            <person name="Shin Y."/>
            <person name="Jung M."/>
            <person name="Lee S.J."/>
            <person name="Yim H.S."/>
            <person name="Lee J.H."/>
            <person name="Bhattacharya D."/>
            <person name="Yoon H.S."/>
        </authorList>
    </citation>
    <scope>NUCLEOTIDE SEQUENCE [LARGE SCALE GENOMIC DNA]</scope>
    <source>
        <strain evidence="4 5">SKKU-2015</strain>
        <tissue evidence="4">Whole body</tissue>
    </source>
</reference>
<comment type="similarity">
    <text evidence="1">Belongs to the universal ribosomal protein uL10 family.</text>
</comment>
<dbReference type="Gene3D" id="3.30.70.1730">
    <property type="match status" value="1"/>
</dbReference>
<dbReference type="InterPro" id="IPR022973">
    <property type="entry name" value="Ribosomal_uL10_bac"/>
</dbReference>
<evidence type="ECO:0000313" key="5">
    <source>
        <dbReference type="Proteomes" id="UP000247409"/>
    </source>
</evidence>
<proteinExistence type="inferred from homology"/>
<sequence>MENFAFAAPISVAISGFNGGSVVTSRVAFSRSGTSRRATIHMISEAVIAKKSAIVESVKERLAVSEMVFAVPLDGLTVANVYQLRQQLPEGTSAVSIKNSLMRRAIAESKWEAMGDFLQQSNLWFFVQEDIKQSVDVYTKFAKTAKREGIKGGGFEGERCDAAGIQAIAALPSKQELIRKIAVSLKIVPTKLGSSVKAVPTKVAKAIKLAIADEEEGSDAASE</sequence>
<dbReference type="InterPro" id="IPR047865">
    <property type="entry name" value="Ribosomal_uL10_bac_type"/>
</dbReference>
<keyword evidence="3" id="KW-0687">Ribonucleoprotein</keyword>
<dbReference type="PANTHER" id="PTHR11560">
    <property type="entry name" value="39S RIBOSOMAL PROTEIN L10, MITOCHONDRIAL"/>
    <property type="match status" value="1"/>
</dbReference>